<evidence type="ECO:0000256" key="1">
    <source>
        <dbReference type="ARBA" id="ARBA00022448"/>
    </source>
</evidence>
<protein>
    <recommendedName>
        <fullName evidence="4">ABC transporter domain-containing protein</fullName>
    </recommendedName>
</protein>
<dbReference type="EMBL" id="BARS01030458">
    <property type="protein sequence ID" value="GAG22045.1"/>
    <property type="molecule type" value="Genomic_DNA"/>
</dbReference>
<accession>X0VUW3</accession>
<feature type="non-terminal residue" evidence="5">
    <location>
        <position position="55"/>
    </location>
</feature>
<organism evidence="5">
    <name type="scientific">marine sediment metagenome</name>
    <dbReference type="NCBI Taxonomy" id="412755"/>
    <lineage>
        <taxon>unclassified sequences</taxon>
        <taxon>metagenomes</taxon>
        <taxon>ecological metagenomes</taxon>
    </lineage>
</organism>
<proteinExistence type="predicted"/>
<dbReference type="GO" id="GO:0005524">
    <property type="term" value="F:ATP binding"/>
    <property type="evidence" value="ECO:0007669"/>
    <property type="project" value="UniProtKB-KW"/>
</dbReference>
<keyword evidence="1" id="KW-0813">Transport</keyword>
<dbReference type="InterPro" id="IPR003439">
    <property type="entry name" value="ABC_transporter-like_ATP-bd"/>
</dbReference>
<sequence>MINNNILTVKNLKKYFVTQQGIVKAVNDIDFSVKEGETFGLVGESGSGKSTVAYS</sequence>
<keyword evidence="2" id="KW-0547">Nucleotide-binding</keyword>
<feature type="domain" description="ABC transporter" evidence="4">
    <location>
        <begin position="26"/>
        <end position="53"/>
    </location>
</feature>
<dbReference type="InterPro" id="IPR050319">
    <property type="entry name" value="ABC_transp_ATP-bind"/>
</dbReference>
<evidence type="ECO:0000256" key="3">
    <source>
        <dbReference type="ARBA" id="ARBA00022840"/>
    </source>
</evidence>
<dbReference type="Pfam" id="PF00005">
    <property type="entry name" value="ABC_tran"/>
    <property type="match status" value="1"/>
</dbReference>
<dbReference type="AlphaFoldDB" id="X0VUW3"/>
<dbReference type="Gene3D" id="3.40.50.300">
    <property type="entry name" value="P-loop containing nucleotide triphosphate hydrolases"/>
    <property type="match status" value="1"/>
</dbReference>
<keyword evidence="3" id="KW-0067">ATP-binding</keyword>
<evidence type="ECO:0000256" key="2">
    <source>
        <dbReference type="ARBA" id="ARBA00022741"/>
    </source>
</evidence>
<reference evidence="5" key="1">
    <citation type="journal article" date="2014" name="Front. Microbiol.">
        <title>High frequency of phylogenetically diverse reductive dehalogenase-homologous genes in deep subseafloor sedimentary metagenomes.</title>
        <authorList>
            <person name="Kawai M."/>
            <person name="Futagami T."/>
            <person name="Toyoda A."/>
            <person name="Takaki Y."/>
            <person name="Nishi S."/>
            <person name="Hori S."/>
            <person name="Arai W."/>
            <person name="Tsubouchi T."/>
            <person name="Morono Y."/>
            <person name="Uchiyama I."/>
            <person name="Ito T."/>
            <person name="Fujiyama A."/>
            <person name="Inagaki F."/>
            <person name="Takami H."/>
        </authorList>
    </citation>
    <scope>NUCLEOTIDE SEQUENCE</scope>
    <source>
        <strain evidence="5">Expedition CK06-06</strain>
    </source>
</reference>
<dbReference type="GO" id="GO:0016887">
    <property type="term" value="F:ATP hydrolysis activity"/>
    <property type="evidence" value="ECO:0007669"/>
    <property type="project" value="InterPro"/>
</dbReference>
<name>X0VUW3_9ZZZZ</name>
<comment type="caution">
    <text evidence="5">The sequence shown here is derived from an EMBL/GenBank/DDBJ whole genome shotgun (WGS) entry which is preliminary data.</text>
</comment>
<evidence type="ECO:0000313" key="5">
    <source>
        <dbReference type="EMBL" id="GAG22045.1"/>
    </source>
</evidence>
<evidence type="ECO:0000259" key="4">
    <source>
        <dbReference type="Pfam" id="PF00005"/>
    </source>
</evidence>
<dbReference type="SUPFAM" id="SSF52540">
    <property type="entry name" value="P-loop containing nucleoside triphosphate hydrolases"/>
    <property type="match status" value="1"/>
</dbReference>
<gene>
    <name evidence="5" type="ORF">S01H1_47503</name>
</gene>
<dbReference type="InterPro" id="IPR027417">
    <property type="entry name" value="P-loop_NTPase"/>
</dbReference>
<dbReference type="PANTHER" id="PTHR43776">
    <property type="entry name" value="TRANSPORT ATP-BINDING PROTEIN"/>
    <property type="match status" value="1"/>
</dbReference>